<dbReference type="Gene3D" id="2.60.40.150">
    <property type="entry name" value="C2 domain"/>
    <property type="match status" value="3"/>
</dbReference>
<gene>
    <name evidence="19" type="primary">Esyt2-002</name>
</gene>
<dbReference type="SMART" id="SM00239">
    <property type="entry name" value="C2"/>
    <property type="match status" value="3"/>
</dbReference>
<keyword evidence="5" id="KW-1003">Cell membrane</keyword>
<feature type="domain" description="C2" evidence="17">
    <location>
        <begin position="484"/>
        <end position="605"/>
    </location>
</feature>
<dbReference type="AlphaFoldDB" id="A0A6F9DC56"/>
<evidence type="ECO:0000256" key="7">
    <source>
        <dbReference type="ARBA" id="ARBA00022723"/>
    </source>
</evidence>
<dbReference type="InterPro" id="IPR039010">
    <property type="entry name" value="Synaptotagmin_SMP"/>
</dbReference>
<name>A0A6F9DC56_9ASCI</name>
<feature type="region of interest" description="Disordered" evidence="15">
    <location>
        <begin position="693"/>
        <end position="712"/>
    </location>
</feature>
<keyword evidence="9" id="KW-0256">Endoplasmic reticulum</keyword>
<dbReference type="GO" id="GO:0006869">
    <property type="term" value="P:lipid transport"/>
    <property type="evidence" value="ECO:0007669"/>
    <property type="project" value="UniProtKB-KW"/>
</dbReference>
<evidence type="ECO:0000259" key="18">
    <source>
        <dbReference type="PROSITE" id="PS51847"/>
    </source>
</evidence>
<feature type="domain" description="SMP-LTD" evidence="18">
    <location>
        <begin position="153"/>
        <end position="331"/>
    </location>
</feature>
<evidence type="ECO:0000256" key="3">
    <source>
        <dbReference type="ARBA" id="ARBA00005867"/>
    </source>
</evidence>
<dbReference type="FunFam" id="2.60.40.150:FF:000025">
    <property type="entry name" value="Extended synaptotagmin 2"/>
    <property type="match status" value="1"/>
</dbReference>
<dbReference type="InterPro" id="IPR000008">
    <property type="entry name" value="C2_dom"/>
</dbReference>
<dbReference type="PANTHER" id="PTHR45761">
    <property type="entry name" value="EXTENDED SYNAPTOTAGMIN-LIKE PROTEIN 2, ISOFORM C"/>
    <property type="match status" value="1"/>
</dbReference>
<dbReference type="GO" id="GO:0005789">
    <property type="term" value="C:endoplasmic reticulum membrane"/>
    <property type="evidence" value="ECO:0007669"/>
    <property type="project" value="UniProtKB-SubCell"/>
</dbReference>
<evidence type="ECO:0000256" key="4">
    <source>
        <dbReference type="ARBA" id="ARBA00022448"/>
    </source>
</evidence>
<evidence type="ECO:0000313" key="19">
    <source>
        <dbReference type="EMBL" id="CAB3243811.1"/>
    </source>
</evidence>
<feature type="region of interest" description="Disordered" evidence="15">
    <location>
        <begin position="631"/>
        <end position="673"/>
    </location>
</feature>
<feature type="compositionally biased region" description="Basic and acidic residues" evidence="15">
    <location>
        <begin position="22"/>
        <end position="44"/>
    </location>
</feature>
<evidence type="ECO:0000256" key="10">
    <source>
        <dbReference type="ARBA" id="ARBA00022837"/>
    </source>
</evidence>
<evidence type="ECO:0000256" key="16">
    <source>
        <dbReference type="SAM" id="Phobius"/>
    </source>
</evidence>
<dbReference type="Pfam" id="PF00168">
    <property type="entry name" value="C2"/>
    <property type="match status" value="3"/>
</dbReference>
<feature type="region of interest" description="Disordered" evidence="15">
    <location>
        <begin position="1"/>
        <end position="49"/>
    </location>
</feature>
<dbReference type="GO" id="GO:0005509">
    <property type="term" value="F:calcium ion binding"/>
    <property type="evidence" value="ECO:0007669"/>
    <property type="project" value="TreeGrafter"/>
</dbReference>
<reference evidence="19" key="1">
    <citation type="submission" date="2020-04" db="EMBL/GenBank/DDBJ databases">
        <authorList>
            <person name="Neveu A P."/>
        </authorList>
    </citation>
    <scope>NUCLEOTIDE SEQUENCE</scope>
    <source>
        <tissue evidence="19">Whole embryo</tissue>
    </source>
</reference>
<dbReference type="GO" id="GO:0031210">
    <property type="term" value="F:phosphatidylcholine binding"/>
    <property type="evidence" value="ECO:0007669"/>
    <property type="project" value="TreeGrafter"/>
</dbReference>
<comment type="subcellular location">
    <subcellularLocation>
        <location evidence="1">Cell membrane</location>
        <topology evidence="1">Peripheral membrane protein</topology>
    </subcellularLocation>
    <subcellularLocation>
        <location evidence="2">Endoplasmic reticulum membrane</location>
        <topology evidence="2">Multi-pass membrane protein</topology>
    </subcellularLocation>
</comment>
<feature type="compositionally biased region" description="Polar residues" evidence="15">
    <location>
        <begin position="7"/>
        <end position="16"/>
    </location>
</feature>
<evidence type="ECO:0000256" key="2">
    <source>
        <dbReference type="ARBA" id="ARBA00004477"/>
    </source>
</evidence>
<feature type="domain" description="C2" evidence="17">
    <location>
        <begin position="330"/>
        <end position="466"/>
    </location>
</feature>
<feature type="domain" description="C2" evidence="17">
    <location>
        <begin position="740"/>
        <end position="860"/>
    </location>
</feature>
<evidence type="ECO:0000256" key="8">
    <source>
        <dbReference type="ARBA" id="ARBA00022737"/>
    </source>
</evidence>
<dbReference type="InterPro" id="IPR031468">
    <property type="entry name" value="SMP_LBD"/>
</dbReference>
<sequence length="884" mass="98279">MSRRNDSGFSEENGLQTAPLKMDNETFKDGASDKKGNEPKEKKTNSQPSTIQEIVQSVLWAKVTSTLDLLRIGTYKFALASLAWFLGYFNFSLLWIFCGVGVMLFVAEKIQKRKIGAEVSKMSADDPSLFIEKMKTLYRSEGRQLPAWIYFPDMEKAEWLNKMLQQLWPNIGDYVKDLLTNQVQKSIQNSSSLLSSFTFTDVNLGDRSPRIAGIKVYDKALTRPNEIIMDLQLVYDSECNYGVSINGLEAGICDLQIRGLLRVELYPLIPRLPIVGAVSVSFIRDPQIDFNLTHLANLFDLPGIDGLLRGAVVDCIGGLMVMPERYIVKLNPDLDISLLKYPLPKGVVRIHVIEAKNLEEKDKKVLGFGGGSDPFVTIKVYHTNSLNPTSSKPVGHHQKFKTATIEHNINPHWNETFDVMVADIPLTTAEFLLFDDDGPLNKADDLGSASIPIKSVYDQGVVDEWFNLSDASTGAIHVKLEWMDLSSDINDLDKIQPKSMALLNIFANSAQLLAEGNEESFDPSPVLKISVPNKEPMKTQAAPETSLPVWEENFCLLVEDPKKQVVTFEVENSSAKGTLGRYELPLQKVLNAEDMTLDEPIRLQGAGTKSVLSCKITLRLLCPKEYTPSESGAQKITVHSKPKSSAADSTDSGNTSKEKLSVRGSDSGSETSGGIEFVDKNLQLFYETGTSPSHTSIGLNRTPSISSEISNPGALNDLRKRLNAKMQNVSENVEEKVANALGRIKLTHRYHNNKLVVVVVRAENLIVCDVDNETSDPYVRIYLNNDKGKRKKTRVIKNNLDPVYDQKLEFDAPLRELTHGKLNVTVKNQTGFLSSEKVLMGQVTIDLSATDLNQPTTQWSVHKVVNVHNVVMLQQQAVAARHNI</sequence>
<dbReference type="PROSITE" id="PS51847">
    <property type="entry name" value="SMP"/>
    <property type="match status" value="1"/>
</dbReference>
<dbReference type="SUPFAM" id="SSF49562">
    <property type="entry name" value="C2 domain (Calcium/lipid-binding domain, CaLB)"/>
    <property type="match status" value="3"/>
</dbReference>
<dbReference type="GO" id="GO:0035091">
    <property type="term" value="F:phosphatidylinositol binding"/>
    <property type="evidence" value="ECO:0007669"/>
    <property type="project" value="TreeGrafter"/>
</dbReference>
<dbReference type="Pfam" id="PF17047">
    <property type="entry name" value="SMP_LBD"/>
    <property type="match status" value="1"/>
</dbReference>
<feature type="compositionally biased region" description="Polar residues" evidence="15">
    <location>
        <begin position="646"/>
        <end position="655"/>
    </location>
</feature>
<evidence type="ECO:0000259" key="17">
    <source>
        <dbReference type="PROSITE" id="PS50004"/>
    </source>
</evidence>
<dbReference type="CDD" id="cd21670">
    <property type="entry name" value="SMP_ESyt"/>
    <property type="match status" value="1"/>
</dbReference>
<dbReference type="PROSITE" id="PS50004">
    <property type="entry name" value="C2"/>
    <property type="match status" value="3"/>
</dbReference>
<keyword evidence="13" id="KW-0446">Lipid-binding</keyword>
<keyword evidence="6 16" id="KW-0812">Transmembrane</keyword>
<keyword evidence="11 16" id="KW-1133">Transmembrane helix</keyword>
<dbReference type="InterPro" id="IPR051634">
    <property type="entry name" value="Extended_Synaptotagmin"/>
</dbReference>
<proteinExistence type="evidence at transcript level"/>
<evidence type="ECO:0000256" key="5">
    <source>
        <dbReference type="ARBA" id="ARBA00022475"/>
    </source>
</evidence>
<dbReference type="EMBL" id="LR784949">
    <property type="protein sequence ID" value="CAB3243811.1"/>
    <property type="molecule type" value="mRNA"/>
</dbReference>
<comment type="similarity">
    <text evidence="3">Belongs to the extended synaptotagmin family.</text>
</comment>
<evidence type="ECO:0000256" key="1">
    <source>
        <dbReference type="ARBA" id="ARBA00004202"/>
    </source>
</evidence>
<organism evidence="19">
    <name type="scientific">Phallusia mammillata</name>
    <dbReference type="NCBI Taxonomy" id="59560"/>
    <lineage>
        <taxon>Eukaryota</taxon>
        <taxon>Metazoa</taxon>
        <taxon>Chordata</taxon>
        <taxon>Tunicata</taxon>
        <taxon>Ascidiacea</taxon>
        <taxon>Phlebobranchia</taxon>
        <taxon>Ascidiidae</taxon>
        <taxon>Phallusia</taxon>
    </lineage>
</organism>
<evidence type="ECO:0000256" key="11">
    <source>
        <dbReference type="ARBA" id="ARBA00022989"/>
    </source>
</evidence>
<keyword evidence="12" id="KW-0445">Lipid transport</keyword>
<dbReference type="GO" id="GO:0005544">
    <property type="term" value="F:calcium-dependent phospholipid binding"/>
    <property type="evidence" value="ECO:0007669"/>
    <property type="project" value="TreeGrafter"/>
</dbReference>
<keyword evidence="10" id="KW-0106">Calcium</keyword>
<evidence type="ECO:0000256" key="14">
    <source>
        <dbReference type="ARBA" id="ARBA00023136"/>
    </source>
</evidence>
<evidence type="ECO:0000256" key="15">
    <source>
        <dbReference type="SAM" id="MobiDB-lite"/>
    </source>
</evidence>
<evidence type="ECO:0000256" key="12">
    <source>
        <dbReference type="ARBA" id="ARBA00023055"/>
    </source>
</evidence>
<dbReference type="GO" id="GO:0005886">
    <property type="term" value="C:plasma membrane"/>
    <property type="evidence" value="ECO:0007669"/>
    <property type="project" value="UniProtKB-SubCell"/>
</dbReference>
<dbReference type="PANTHER" id="PTHR45761:SF1">
    <property type="entry name" value="EXTENDED SYNAPTOTAGMIN-LIKE PROTEIN 2, ISOFORM C"/>
    <property type="match status" value="1"/>
</dbReference>
<accession>A0A6F9DC56</accession>
<dbReference type="GO" id="GO:0008429">
    <property type="term" value="F:phosphatidylethanolamine binding"/>
    <property type="evidence" value="ECO:0007669"/>
    <property type="project" value="TreeGrafter"/>
</dbReference>
<keyword evidence="4" id="KW-0813">Transport</keyword>
<evidence type="ECO:0000256" key="9">
    <source>
        <dbReference type="ARBA" id="ARBA00022824"/>
    </source>
</evidence>
<evidence type="ECO:0000256" key="13">
    <source>
        <dbReference type="ARBA" id="ARBA00023121"/>
    </source>
</evidence>
<keyword evidence="14 16" id="KW-0472">Membrane</keyword>
<dbReference type="InterPro" id="IPR035892">
    <property type="entry name" value="C2_domain_sf"/>
</dbReference>
<evidence type="ECO:0000256" key="6">
    <source>
        <dbReference type="ARBA" id="ARBA00022692"/>
    </source>
</evidence>
<feature type="transmembrane region" description="Helical" evidence="16">
    <location>
        <begin position="77"/>
        <end position="106"/>
    </location>
</feature>
<keyword evidence="7" id="KW-0479">Metal-binding</keyword>
<protein>
    <submittedName>
        <fullName evidence="19">Extended synaptotagmin-2</fullName>
    </submittedName>
</protein>
<keyword evidence="8" id="KW-0677">Repeat</keyword>
<feature type="compositionally biased region" description="Polar residues" evidence="15">
    <location>
        <begin position="693"/>
        <end position="710"/>
    </location>
</feature>